<keyword evidence="1" id="KW-0812">Transmembrane</keyword>
<dbReference type="RefSeq" id="WP_022529370.1">
    <property type="nucleotide sequence ID" value="NZ_KI271587.1"/>
</dbReference>
<dbReference type="HOGENOM" id="CLU_2538380_0_0_9"/>
<gene>
    <name evidence="2" type="ORF">L248_2783</name>
</gene>
<feature type="transmembrane region" description="Helical" evidence="1">
    <location>
        <begin position="6"/>
        <end position="22"/>
    </location>
</feature>
<keyword evidence="1" id="KW-0472">Membrane</keyword>
<evidence type="ECO:0000313" key="2">
    <source>
        <dbReference type="EMBL" id="ERL65384.1"/>
    </source>
</evidence>
<dbReference type="EMBL" id="KI271587">
    <property type="protein sequence ID" value="ERL65384.1"/>
    <property type="molecule type" value="Genomic_DNA"/>
</dbReference>
<keyword evidence="1" id="KW-1133">Transmembrane helix</keyword>
<evidence type="ECO:0000256" key="1">
    <source>
        <dbReference type="SAM" id="Phobius"/>
    </source>
</evidence>
<feature type="transmembrane region" description="Helical" evidence="1">
    <location>
        <begin position="34"/>
        <end position="52"/>
    </location>
</feature>
<organism evidence="2 3">
    <name type="scientific">Schleiferilactobacillus shenzhenensis LY-73</name>
    <dbReference type="NCBI Taxonomy" id="1231336"/>
    <lineage>
        <taxon>Bacteria</taxon>
        <taxon>Bacillati</taxon>
        <taxon>Bacillota</taxon>
        <taxon>Bacilli</taxon>
        <taxon>Lactobacillales</taxon>
        <taxon>Lactobacillaceae</taxon>
        <taxon>Schleiferilactobacillus</taxon>
    </lineage>
</organism>
<feature type="transmembrane region" description="Helical" evidence="1">
    <location>
        <begin position="58"/>
        <end position="78"/>
    </location>
</feature>
<name>U4TMG6_9LACO</name>
<sequence>MRAAAATIGIFLLGLVAIIILAREVGLLHRIKPAGMKFVGWCAGLGLVFLLLGASWAAVAGTLAALAAVGILLAALHFSNRLQ</sequence>
<keyword evidence="3" id="KW-1185">Reference proteome</keyword>
<dbReference type="AlphaFoldDB" id="U4TMG6"/>
<accession>U4TMG6</accession>
<protein>
    <submittedName>
        <fullName evidence="2">Uncharacterized protein</fullName>
    </submittedName>
</protein>
<reference evidence="3" key="1">
    <citation type="journal article" date="2013" name="Genome Announc.">
        <title>Whole-Genome Sequencing of Lactobacillus shenzhenensis Strain LY-73T.</title>
        <authorList>
            <person name="Lin Z."/>
            <person name="Liu Z."/>
            <person name="Yang R."/>
            <person name="Zou Y."/>
            <person name="Wan D."/>
            <person name="Chen J."/>
            <person name="Guo M."/>
            <person name="Zhao J."/>
            <person name="Fang C."/>
            <person name="Yang R."/>
            <person name="Liu F."/>
        </authorList>
    </citation>
    <scope>NUCLEOTIDE SEQUENCE [LARGE SCALE GENOMIC DNA]</scope>
    <source>
        <strain evidence="3">LY-73</strain>
    </source>
</reference>
<proteinExistence type="predicted"/>
<dbReference type="eggNOG" id="ENOG5032GBP">
    <property type="taxonomic scope" value="Bacteria"/>
</dbReference>
<dbReference type="Proteomes" id="UP000030647">
    <property type="component" value="Unassembled WGS sequence"/>
</dbReference>
<evidence type="ECO:0000313" key="3">
    <source>
        <dbReference type="Proteomes" id="UP000030647"/>
    </source>
</evidence>
<dbReference type="STRING" id="1231336.L248_2783"/>